<protein>
    <submittedName>
        <fullName evidence="1">Uncharacterized protein</fullName>
    </submittedName>
</protein>
<organism evidence="1 2">
    <name type="scientific">Cereibacter azotoformans</name>
    <dbReference type="NCBI Taxonomy" id="43057"/>
    <lineage>
        <taxon>Bacteria</taxon>
        <taxon>Pseudomonadati</taxon>
        <taxon>Pseudomonadota</taxon>
        <taxon>Alphaproteobacteria</taxon>
        <taxon>Rhodobacterales</taxon>
        <taxon>Paracoccaceae</taxon>
        <taxon>Cereibacter</taxon>
    </lineage>
</organism>
<evidence type="ECO:0000313" key="1">
    <source>
        <dbReference type="EMBL" id="PTR13862.1"/>
    </source>
</evidence>
<dbReference type="AlphaFoldDB" id="A0A2T5JUN3"/>
<comment type="caution">
    <text evidence="1">The sequence shown here is derived from an EMBL/GenBank/DDBJ whole genome shotgun (WGS) entry which is preliminary data.</text>
</comment>
<gene>
    <name evidence="1" type="ORF">C8J28_11927</name>
</gene>
<dbReference type="Proteomes" id="UP000244060">
    <property type="component" value="Unassembled WGS sequence"/>
</dbReference>
<dbReference type="EMBL" id="QAOT01000019">
    <property type="protein sequence ID" value="PTR13862.1"/>
    <property type="molecule type" value="Genomic_DNA"/>
</dbReference>
<accession>A0A2T5JUN3</accession>
<proteinExistence type="predicted"/>
<keyword evidence="2" id="KW-1185">Reference proteome</keyword>
<reference evidence="1 2" key="1">
    <citation type="submission" date="2018-04" db="EMBL/GenBank/DDBJ databases">
        <title>Genomic Encyclopedia of Type Strains, Phase III (KMG-III): the genomes of soil and plant-associated and newly described type strains.</title>
        <authorList>
            <person name="Whitman W."/>
        </authorList>
    </citation>
    <scope>NUCLEOTIDE SEQUENCE [LARGE SCALE GENOMIC DNA]</scope>
    <source>
        <strain evidence="1 2">KA25</strain>
    </source>
</reference>
<evidence type="ECO:0000313" key="2">
    <source>
        <dbReference type="Proteomes" id="UP000244060"/>
    </source>
</evidence>
<sequence length="91" mass="10735">MKRRTFHWNVSFQAAFRLGGNLFPPGTYEIWAEVDASHQPKEVCWREIQFYITIEHWNRRERRPIDLRALDGALRRDRAAVANANVVPSDL</sequence>
<dbReference type="RefSeq" id="WP_101342024.1">
    <property type="nucleotide sequence ID" value="NZ_CP089970.1"/>
</dbReference>
<name>A0A2T5JUN3_9RHOB</name>